<evidence type="ECO:0000256" key="6">
    <source>
        <dbReference type="ARBA" id="ARBA00023136"/>
    </source>
</evidence>
<keyword evidence="7 9" id="KW-0564">Palmitate</keyword>
<evidence type="ECO:0000256" key="4">
    <source>
        <dbReference type="ARBA" id="ARBA00022692"/>
    </source>
</evidence>
<dbReference type="InterPro" id="IPR010131">
    <property type="entry name" value="MdtP/NodT-like"/>
</dbReference>
<comment type="similarity">
    <text evidence="2 9">Belongs to the outer membrane factor (OMF) (TC 1.B.17) family.</text>
</comment>
<dbReference type="GO" id="GO:0005886">
    <property type="term" value="C:plasma membrane"/>
    <property type="evidence" value="ECO:0007669"/>
    <property type="project" value="UniProtKB-SubCell"/>
</dbReference>
<dbReference type="KEGG" id="mhey:H2LOC_017195"/>
<evidence type="ECO:0000256" key="3">
    <source>
        <dbReference type="ARBA" id="ARBA00022452"/>
    </source>
</evidence>
<dbReference type="OrthoDB" id="7181739at2"/>
<keyword evidence="12" id="KW-1185">Reference proteome</keyword>
<dbReference type="NCBIfam" id="TIGR01845">
    <property type="entry name" value="outer_NodT"/>
    <property type="match status" value="1"/>
</dbReference>
<evidence type="ECO:0000256" key="5">
    <source>
        <dbReference type="ARBA" id="ARBA00022729"/>
    </source>
</evidence>
<comment type="subcellular location">
    <subcellularLocation>
        <location evidence="9">Cell membrane</location>
        <topology evidence="9">Lipid-anchor</topology>
    </subcellularLocation>
    <subcellularLocation>
        <location evidence="1">Membrane</location>
    </subcellularLocation>
</comment>
<dbReference type="RefSeq" id="WP_136497465.1">
    <property type="nucleotide sequence ID" value="NZ_CP046052.1"/>
</dbReference>
<dbReference type="AlphaFoldDB" id="A0A6B8KFV5"/>
<evidence type="ECO:0000256" key="2">
    <source>
        <dbReference type="ARBA" id="ARBA00007613"/>
    </source>
</evidence>
<protein>
    <submittedName>
        <fullName evidence="11">Efflux transporter outer membrane subunit</fullName>
    </submittedName>
</protein>
<evidence type="ECO:0000313" key="12">
    <source>
        <dbReference type="Proteomes" id="UP000309061"/>
    </source>
</evidence>
<reference evidence="11 12" key="1">
    <citation type="submission" date="2019-11" db="EMBL/GenBank/DDBJ databases">
        <title>The genome sequence of Methylocystis heyeri.</title>
        <authorList>
            <person name="Oshkin I.Y."/>
            <person name="Miroshnikov K."/>
            <person name="Dedysh S.N."/>
        </authorList>
    </citation>
    <scope>NUCLEOTIDE SEQUENCE [LARGE SCALE GENOMIC DNA]</scope>
    <source>
        <strain evidence="11 12">H2</strain>
    </source>
</reference>
<gene>
    <name evidence="11" type="ORF">H2LOC_017195</name>
</gene>
<proteinExistence type="inferred from homology"/>
<dbReference type="SUPFAM" id="SSF56954">
    <property type="entry name" value="Outer membrane efflux proteins (OEP)"/>
    <property type="match status" value="1"/>
</dbReference>
<dbReference type="InterPro" id="IPR003423">
    <property type="entry name" value="OMP_efflux"/>
</dbReference>
<keyword evidence="4 9" id="KW-0812">Transmembrane</keyword>
<dbReference type="Gene3D" id="1.20.1600.10">
    <property type="entry name" value="Outer membrane efflux proteins (OEP)"/>
    <property type="match status" value="1"/>
</dbReference>
<evidence type="ECO:0000256" key="1">
    <source>
        <dbReference type="ARBA" id="ARBA00004370"/>
    </source>
</evidence>
<feature type="coiled-coil region" evidence="10">
    <location>
        <begin position="62"/>
        <end position="89"/>
    </location>
</feature>
<feature type="signal peptide" evidence="9">
    <location>
        <begin position="1"/>
        <end position="21"/>
    </location>
</feature>
<keyword evidence="10" id="KW-0175">Coiled coil</keyword>
<evidence type="ECO:0000256" key="8">
    <source>
        <dbReference type="ARBA" id="ARBA00023288"/>
    </source>
</evidence>
<dbReference type="Pfam" id="PF02321">
    <property type="entry name" value="OEP"/>
    <property type="match status" value="2"/>
</dbReference>
<evidence type="ECO:0000256" key="10">
    <source>
        <dbReference type="SAM" id="Coils"/>
    </source>
</evidence>
<evidence type="ECO:0000256" key="7">
    <source>
        <dbReference type="ARBA" id="ARBA00023139"/>
    </source>
</evidence>
<keyword evidence="8 9" id="KW-0449">Lipoprotein</keyword>
<evidence type="ECO:0000313" key="11">
    <source>
        <dbReference type="EMBL" id="QGM47284.1"/>
    </source>
</evidence>
<dbReference type="PANTHER" id="PTHR30203:SF20">
    <property type="entry name" value="MULTIDRUG RESISTANCE OUTER MEMBRANE PROTEIN MDTP-RELATED"/>
    <property type="match status" value="1"/>
</dbReference>
<organism evidence="11 12">
    <name type="scientific">Methylocystis heyeri</name>
    <dbReference type="NCBI Taxonomy" id="391905"/>
    <lineage>
        <taxon>Bacteria</taxon>
        <taxon>Pseudomonadati</taxon>
        <taxon>Pseudomonadota</taxon>
        <taxon>Alphaproteobacteria</taxon>
        <taxon>Hyphomicrobiales</taxon>
        <taxon>Methylocystaceae</taxon>
        <taxon>Methylocystis</taxon>
    </lineage>
</organism>
<dbReference type="PROSITE" id="PS51257">
    <property type="entry name" value="PROKAR_LIPOPROTEIN"/>
    <property type="match status" value="1"/>
</dbReference>
<name>A0A6B8KFV5_9HYPH</name>
<accession>A0A6B8KFV5</accession>
<dbReference type="Proteomes" id="UP000309061">
    <property type="component" value="Chromosome"/>
</dbReference>
<dbReference type="GO" id="GO:0015562">
    <property type="term" value="F:efflux transmembrane transporter activity"/>
    <property type="evidence" value="ECO:0007669"/>
    <property type="project" value="InterPro"/>
</dbReference>
<feature type="chain" id="PRO_5025706374" evidence="9">
    <location>
        <begin position="22"/>
        <end position="512"/>
    </location>
</feature>
<dbReference type="EMBL" id="CP046052">
    <property type="protein sequence ID" value="QGM47284.1"/>
    <property type="molecule type" value="Genomic_DNA"/>
</dbReference>
<keyword evidence="5 9" id="KW-0732">Signal</keyword>
<dbReference type="PANTHER" id="PTHR30203">
    <property type="entry name" value="OUTER MEMBRANE CATION EFFLUX PROTEIN"/>
    <property type="match status" value="1"/>
</dbReference>
<dbReference type="Gene3D" id="2.20.200.10">
    <property type="entry name" value="Outer membrane efflux proteins (OEP)"/>
    <property type="match status" value="1"/>
</dbReference>
<keyword evidence="3 9" id="KW-1134">Transmembrane beta strand</keyword>
<keyword evidence="6 9" id="KW-0472">Membrane</keyword>
<evidence type="ECO:0000256" key="9">
    <source>
        <dbReference type="RuleBase" id="RU362097"/>
    </source>
</evidence>
<sequence length="512" mass="56043">MKRLRSAISLGALALAGSGCAPTGNEERAEFIAPPAMEHTLQQSGAGPAQWPTHEWWRQFKSAELDRLIETALAENQNLKRSIDRLKQADAMTQIEGSKLLPFVGSDWGMRQNRIPSHGVVASYNPAIAGQEKTMAYINPMSMYYEFDFWGKNRATLDAALGERAAQQAELAETQLVLTTAIARAYFRGLAAERQLQLAREMVRLRREALTIAETRFRTGLDIEDATASARVDLENALKREAGVAALLALQQDLAARLSGQGPDAGRGLFASGRVAAPSAPPLPKALPVELLIHRPDLSAAMHRAEAAAQRIHYAKAEFLPSVNMTILTGLEASQHSTHIDKLGTYLFRASAFNYIVQPGFHLPLFEGGRLSGRLEERRSEYDEAVDGYNETLLHAAQQVADSLVNVKQTHEVVDAQARLVAASKAKLDLARVRWNNGLKDRREIIGYGHDALQEAYVQRALEADHLSARVDLIQALGGGYEQGPNPGDIRIVPEDDGLSPYVNFIESFGGG</sequence>